<proteinExistence type="predicted"/>
<dbReference type="EMBL" id="REFR01000010">
    <property type="protein sequence ID" value="RMB09038.1"/>
    <property type="molecule type" value="Genomic_DNA"/>
</dbReference>
<dbReference type="Proteomes" id="UP000271227">
    <property type="component" value="Unassembled WGS sequence"/>
</dbReference>
<protein>
    <submittedName>
        <fullName evidence="1">Uncharacterized protein</fullName>
    </submittedName>
</protein>
<keyword evidence="2" id="KW-1185">Reference proteome</keyword>
<comment type="caution">
    <text evidence="1">The sequence shown here is derived from an EMBL/GenBank/DDBJ whole genome shotgun (WGS) entry which is preliminary data.</text>
</comment>
<evidence type="ECO:0000313" key="1">
    <source>
        <dbReference type="EMBL" id="RMB09038.1"/>
    </source>
</evidence>
<evidence type="ECO:0000313" key="2">
    <source>
        <dbReference type="Proteomes" id="UP000271227"/>
    </source>
</evidence>
<organism evidence="1 2">
    <name type="scientific">Eilatimonas milleporae</name>
    <dbReference type="NCBI Taxonomy" id="911205"/>
    <lineage>
        <taxon>Bacteria</taxon>
        <taxon>Pseudomonadati</taxon>
        <taxon>Pseudomonadota</taxon>
        <taxon>Alphaproteobacteria</taxon>
        <taxon>Kordiimonadales</taxon>
        <taxon>Kordiimonadaceae</taxon>
        <taxon>Eilatimonas</taxon>
    </lineage>
</organism>
<accession>A0A3M0CHG8</accession>
<sequence length="119" mass="13170">MQTYTLIVAAMTVRYDGFCPLGEQFATVRIVTAPDLDNACVKALQDASGCVDAGPFHLFGPYFVCAVIPGRCPDVTAAKDFLEVPKPYCKSERMRTFHTHLTRVLEWENILATGPDIPF</sequence>
<name>A0A3M0CHG8_9PROT</name>
<reference evidence="1 2" key="1">
    <citation type="submission" date="2018-10" db="EMBL/GenBank/DDBJ databases">
        <title>Genomic Encyclopedia of Archaeal and Bacterial Type Strains, Phase II (KMG-II): from individual species to whole genera.</title>
        <authorList>
            <person name="Goeker M."/>
        </authorList>
    </citation>
    <scope>NUCLEOTIDE SEQUENCE [LARGE SCALE GENOMIC DNA]</scope>
    <source>
        <strain evidence="1 2">DSM 25217</strain>
    </source>
</reference>
<dbReference type="AlphaFoldDB" id="A0A3M0CHG8"/>
<dbReference type="InParanoid" id="A0A3M0CHG8"/>
<dbReference type="RefSeq" id="WP_147453514.1">
    <property type="nucleotide sequence ID" value="NZ_REFR01000010.1"/>
</dbReference>
<gene>
    <name evidence="1" type="ORF">BXY39_1686</name>
</gene>